<sequence length="198" mass="22156">MADVVLLDLWDLSNKSELLLRSIQPRPPDDPCPAPRRPARRPVCESLLIVQYIDEAWPDVAPRLLPRDPFARAQARFWAGFVDKKVFDCQTRLWKSNGAALEQAKRDTIEALEALEAELGSKDYFGGEDLGFVDVALAPFTSWFRTYEECGGFSVAEHCPGLVAWADRCRGREDVASALADPDKVRSRRSSGTSKGCW</sequence>
<accession>A0ACD5VNT2</accession>
<dbReference type="EnsemblPlants" id="AVESA.00010b.r2.3CG0462540.1">
    <property type="protein sequence ID" value="AVESA.00010b.r2.3CG0462540.1.CDS"/>
    <property type="gene ID" value="AVESA.00010b.r2.3CG0462540"/>
</dbReference>
<reference evidence="1" key="2">
    <citation type="submission" date="2025-09" db="UniProtKB">
        <authorList>
            <consortium name="EnsemblPlants"/>
        </authorList>
    </citation>
    <scope>IDENTIFICATION</scope>
</reference>
<evidence type="ECO:0000313" key="1">
    <source>
        <dbReference type="EnsemblPlants" id="AVESA.00010b.r2.3CG0462540.1.CDS"/>
    </source>
</evidence>
<organism evidence="1 2">
    <name type="scientific">Avena sativa</name>
    <name type="common">Oat</name>
    <dbReference type="NCBI Taxonomy" id="4498"/>
    <lineage>
        <taxon>Eukaryota</taxon>
        <taxon>Viridiplantae</taxon>
        <taxon>Streptophyta</taxon>
        <taxon>Embryophyta</taxon>
        <taxon>Tracheophyta</taxon>
        <taxon>Spermatophyta</taxon>
        <taxon>Magnoliopsida</taxon>
        <taxon>Liliopsida</taxon>
        <taxon>Poales</taxon>
        <taxon>Poaceae</taxon>
        <taxon>BOP clade</taxon>
        <taxon>Pooideae</taxon>
        <taxon>Poodae</taxon>
        <taxon>Poeae</taxon>
        <taxon>Poeae Chloroplast Group 1 (Aveneae type)</taxon>
        <taxon>Aveninae</taxon>
        <taxon>Avena</taxon>
    </lineage>
</organism>
<reference evidence="1" key="1">
    <citation type="submission" date="2021-05" db="EMBL/GenBank/DDBJ databases">
        <authorList>
            <person name="Scholz U."/>
            <person name="Mascher M."/>
            <person name="Fiebig A."/>
        </authorList>
    </citation>
    <scope>NUCLEOTIDE SEQUENCE [LARGE SCALE GENOMIC DNA]</scope>
</reference>
<proteinExistence type="predicted"/>
<protein>
    <submittedName>
        <fullName evidence="1">Uncharacterized protein</fullName>
    </submittedName>
</protein>
<keyword evidence="2" id="KW-1185">Reference proteome</keyword>
<dbReference type="Proteomes" id="UP001732700">
    <property type="component" value="Chromosome 3C"/>
</dbReference>
<evidence type="ECO:0000313" key="2">
    <source>
        <dbReference type="Proteomes" id="UP001732700"/>
    </source>
</evidence>
<name>A0ACD5VNT2_AVESA</name>